<accession>A0A6A5G1D0</accession>
<evidence type="ECO:0000313" key="1">
    <source>
        <dbReference type="EMBL" id="KAF1748465.1"/>
    </source>
</evidence>
<reference evidence="1 2" key="1">
    <citation type="submission" date="2019-12" db="EMBL/GenBank/DDBJ databases">
        <title>Chromosome-level assembly of the Caenorhabditis remanei genome.</title>
        <authorList>
            <person name="Teterina A.A."/>
            <person name="Willis J.H."/>
            <person name="Phillips P.C."/>
        </authorList>
    </citation>
    <scope>NUCLEOTIDE SEQUENCE [LARGE SCALE GENOMIC DNA]</scope>
    <source>
        <strain evidence="1 2">PX506</strain>
        <tissue evidence="1">Whole organism</tissue>
    </source>
</reference>
<gene>
    <name evidence="1" type="ORF">GCK72_024932</name>
</gene>
<evidence type="ECO:0000313" key="2">
    <source>
        <dbReference type="Proteomes" id="UP000483820"/>
    </source>
</evidence>
<dbReference type="EMBL" id="WUAV01000006">
    <property type="protein sequence ID" value="KAF1748465.1"/>
    <property type="molecule type" value="Genomic_DNA"/>
</dbReference>
<name>A0A6A5G1D0_CAERE</name>
<dbReference type="KEGG" id="crq:GCK72_024932"/>
<dbReference type="CTD" id="78777862"/>
<dbReference type="GeneID" id="78777862"/>
<organism evidence="1 2">
    <name type="scientific">Caenorhabditis remanei</name>
    <name type="common">Caenorhabditis vulgaris</name>
    <dbReference type="NCBI Taxonomy" id="31234"/>
    <lineage>
        <taxon>Eukaryota</taxon>
        <taxon>Metazoa</taxon>
        <taxon>Ecdysozoa</taxon>
        <taxon>Nematoda</taxon>
        <taxon>Chromadorea</taxon>
        <taxon>Rhabditida</taxon>
        <taxon>Rhabditina</taxon>
        <taxon>Rhabditomorpha</taxon>
        <taxon>Rhabditoidea</taxon>
        <taxon>Rhabditidae</taxon>
        <taxon>Peloderinae</taxon>
        <taxon>Caenorhabditis</taxon>
    </lineage>
</organism>
<protein>
    <submittedName>
        <fullName evidence="1">Uncharacterized protein</fullName>
    </submittedName>
</protein>
<dbReference type="RefSeq" id="XP_053579689.1">
    <property type="nucleotide sequence ID" value="XM_053736123.1"/>
</dbReference>
<proteinExistence type="predicted"/>
<sequence>MCCTQQAIVQNLKLVNDLMEEADEKERNRTCLISNREPSASRPSFIELLPGMLTSGGLLRRHQSSNHQCSIA</sequence>
<dbReference type="Proteomes" id="UP000483820">
    <property type="component" value="Chromosome X"/>
</dbReference>
<comment type="caution">
    <text evidence="1">The sequence shown here is derived from an EMBL/GenBank/DDBJ whole genome shotgun (WGS) entry which is preliminary data.</text>
</comment>
<dbReference type="AlphaFoldDB" id="A0A6A5G1D0"/>